<feature type="region of interest" description="Disordered" evidence="1">
    <location>
        <begin position="276"/>
        <end position="295"/>
    </location>
</feature>
<protein>
    <submittedName>
        <fullName evidence="2">Uncharacterized protein</fullName>
    </submittedName>
</protein>
<dbReference type="PANTHER" id="PTHR38146">
    <property type="entry name" value="30S RIBOSOMAL PROTEIN S12, CHLOROPLASTIC"/>
    <property type="match status" value="1"/>
</dbReference>
<evidence type="ECO:0000313" key="2">
    <source>
        <dbReference type="EMBL" id="KAK5838498.1"/>
    </source>
</evidence>
<comment type="caution">
    <text evidence="2">The sequence shown here is derived from an EMBL/GenBank/DDBJ whole genome shotgun (WGS) entry which is preliminary data.</text>
</comment>
<keyword evidence="3" id="KW-1185">Reference proteome</keyword>
<feature type="compositionally biased region" description="Basic residues" evidence="1">
    <location>
        <begin position="281"/>
        <end position="295"/>
    </location>
</feature>
<dbReference type="PANTHER" id="PTHR38146:SF8">
    <property type="entry name" value="TIFY DOMAIN-CONTAINING PROTEIN"/>
    <property type="match status" value="1"/>
</dbReference>
<evidence type="ECO:0000313" key="3">
    <source>
        <dbReference type="Proteomes" id="UP001358586"/>
    </source>
</evidence>
<gene>
    <name evidence="2" type="ORF">PVK06_007228</name>
</gene>
<name>A0ABR0QGY2_GOSAR</name>
<organism evidence="2 3">
    <name type="scientific">Gossypium arboreum</name>
    <name type="common">Tree cotton</name>
    <name type="synonym">Gossypium nanking</name>
    <dbReference type="NCBI Taxonomy" id="29729"/>
    <lineage>
        <taxon>Eukaryota</taxon>
        <taxon>Viridiplantae</taxon>
        <taxon>Streptophyta</taxon>
        <taxon>Embryophyta</taxon>
        <taxon>Tracheophyta</taxon>
        <taxon>Spermatophyta</taxon>
        <taxon>Magnoliopsida</taxon>
        <taxon>eudicotyledons</taxon>
        <taxon>Gunneridae</taxon>
        <taxon>Pentapetalae</taxon>
        <taxon>rosids</taxon>
        <taxon>malvids</taxon>
        <taxon>Malvales</taxon>
        <taxon>Malvaceae</taxon>
        <taxon>Malvoideae</taxon>
        <taxon>Gossypium</taxon>
    </lineage>
</organism>
<sequence length="332" mass="37572">MSSPGGILNALATALYGSIRTAPSIHHLRLGLLGFRLSVSVSAQQSAFAVGVLSDLYAFHRSTENSLCPYRTPAWVEPWDLTVDLKSHLQTLYAQSFRITLASSVLPRLLSQNTVIASSPGKEVHDPWAFYLQAALLRQAFAHCEKFPTAASRRNLGRVSVPGRFLRVTHPSATGNTTSCPTCMCITCIHALHIRLEFAPRNIAIPTPHVNPTSLLSILIRSRRGARNTYKIRHYKQDNGNPTINYFIYEFHSNRNTCPTETEFALRNRLDHIDIPSTQHRSSKGSRRLTKARKPRSFKKWIPIRRVHNRMDKLTLTRQFWIQFGIFLGGYQ</sequence>
<dbReference type="EMBL" id="JARKNE010000003">
    <property type="protein sequence ID" value="KAK5838498.1"/>
    <property type="molecule type" value="Genomic_DNA"/>
</dbReference>
<evidence type="ECO:0000256" key="1">
    <source>
        <dbReference type="SAM" id="MobiDB-lite"/>
    </source>
</evidence>
<accession>A0ABR0QGY2</accession>
<dbReference type="Proteomes" id="UP001358586">
    <property type="component" value="Chromosome 3"/>
</dbReference>
<proteinExistence type="predicted"/>
<reference evidence="2 3" key="1">
    <citation type="submission" date="2023-03" db="EMBL/GenBank/DDBJ databases">
        <title>WGS of Gossypium arboreum.</title>
        <authorList>
            <person name="Yu D."/>
        </authorList>
    </citation>
    <scope>NUCLEOTIDE SEQUENCE [LARGE SCALE GENOMIC DNA]</scope>
    <source>
        <tissue evidence="2">Leaf</tissue>
    </source>
</reference>